<keyword evidence="3" id="KW-1185">Reference proteome</keyword>
<dbReference type="InterPro" id="IPR020945">
    <property type="entry name" value="DMSO/NO3_reduct_chaperone"/>
</dbReference>
<evidence type="ECO:0000256" key="1">
    <source>
        <dbReference type="ARBA" id="ARBA00023186"/>
    </source>
</evidence>
<comment type="caution">
    <text evidence="2">The sequence shown here is derived from an EMBL/GenBank/DDBJ whole genome shotgun (WGS) entry which is preliminary data.</text>
</comment>
<dbReference type="RefSeq" id="WP_290358213.1">
    <property type="nucleotide sequence ID" value="NZ_JAUHHC010000002.1"/>
</dbReference>
<dbReference type="Proteomes" id="UP001228044">
    <property type="component" value="Unassembled WGS sequence"/>
</dbReference>
<proteinExistence type="predicted"/>
<name>A0ABT8DU37_9BURK</name>
<dbReference type="SUPFAM" id="SSF89155">
    <property type="entry name" value="TorD-like"/>
    <property type="match status" value="1"/>
</dbReference>
<sequence length="211" mass="23203">MSSDAATRALGFASIDDGEELARAELYGLLARLWLAPPDAELLEQFQVAVTEAPEPGGYLEAPWQNLVAAMRATTPEAAAEEYEALFGGVGKPEIFLYGSFYLSGFLNEKPLAALRADLARLGLGRDIQRSETEDHIAFICEVMRWLIAGDDAAVSNLEQQRRFFRAHVQPWTEALCEAVSTHPGARLTRELAGLTRAFVEVEAQAFDMIE</sequence>
<reference evidence="2 3" key="1">
    <citation type="submission" date="2023-06" db="EMBL/GenBank/DDBJ databases">
        <title>Pelomonas sp. PFR6 16S ribosomal RNA gene Genome sequencing and assembly.</title>
        <authorList>
            <person name="Woo H."/>
        </authorList>
    </citation>
    <scope>NUCLEOTIDE SEQUENCE [LARGE SCALE GENOMIC DNA]</scope>
    <source>
        <strain evidence="2 3">PFR6</strain>
    </source>
</reference>
<dbReference type="InterPro" id="IPR050289">
    <property type="entry name" value="TorD/DmsD_chaperones"/>
</dbReference>
<organism evidence="2 3">
    <name type="scientific">Roseateles violae</name>
    <dbReference type="NCBI Taxonomy" id="3058042"/>
    <lineage>
        <taxon>Bacteria</taxon>
        <taxon>Pseudomonadati</taxon>
        <taxon>Pseudomonadota</taxon>
        <taxon>Betaproteobacteria</taxon>
        <taxon>Burkholderiales</taxon>
        <taxon>Sphaerotilaceae</taxon>
        <taxon>Roseateles</taxon>
    </lineage>
</organism>
<dbReference type="PANTHER" id="PTHR34227">
    <property type="entry name" value="CHAPERONE PROTEIN YCDY"/>
    <property type="match status" value="1"/>
</dbReference>
<dbReference type="EMBL" id="JAUHHC010000002">
    <property type="protein sequence ID" value="MDN3919892.1"/>
    <property type="molecule type" value="Genomic_DNA"/>
</dbReference>
<dbReference type="Pfam" id="PF02613">
    <property type="entry name" value="Nitrate_red_del"/>
    <property type="match status" value="1"/>
</dbReference>
<dbReference type="PANTHER" id="PTHR34227:SF1">
    <property type="entry name" value="DIMETHYL SULFOXIDE REDUCTASE CHAPERONE-RELATED"/>
    <property type="match status" value="1"/>
</dbReference>
<evidence type="ECO:0000313" key="3">
    <source>
        <dbReference type="Proteomes" id="UP001228044"/>
    </source>
</evidence>
<evidence type="ECO:0000313" key="2">
    <source>
        <dbReference type="EMBL" id="MDN3919892.1"/>
    </source>
</evidence>
<gene>
    <name evidence="2" type="ORF">QWJ38_06325</name>
</gene>
<keyword evidence="1" id="KW-0143">Chaperone</keyword>
<protein>
    <submittedName>
        <fullName evidence="2">Molecular chaperone TorD family protein</fullName>
    </submittedName>
</protein>
<dbReference type="InterPro" id="IPR036411">
    <property type="entry name" value="TorD-like_sf"/>
</dbReference>
<accession>A0ABT8DU37</accession>
<dbReference type="Gene3D" id="1.10.3480.10">
    <property type="entry name" value="TorD-like"/>
    <property type="match status" value="1"/>
</dbReference>